<evidence type="ECO:0008006" key="3">
    <source>
        <dbReference type="Google" id="ProtNLM"/>
    </source>
</evidence>
<dbReference type="EMBL" id="JANBPK010000898">
    <property type="protein sequence ID" value="KAJ2929094.1"/>
    <property type="molecule type" value="Genomic_DNA"/>
</dbReference>
<dbReference type="SUPFAM" id="SSF56672">
    <property type="entry name" value="DNA/RNA polymerases"/>
    <property type="match status" value="1"/>
</dbReference>
<dbReference type="OrthoDB" id="198652at2759"/>
<protein>
    <recommendedName>
        <fullName evidence="3">DNA/RNA polymerase</fullName>
    </recommendedName>
</protein>
<gene>
    <name evidence="1" type="ORF">H1R20_g7997</name>
</gene>
<keyword evidence="2" id="KW-1185">Reference proteome</keyword>
<evidence type="ECO:0000313" key="2">
    <source>
        <dbReference type="Proteomes" id="UP001140091"/>
    </source>
</evidence>
<dbReference type="AlphaFoldDB" id="A0A9W8MHV2"/>
<dbReference type="PANTHER" id="PTHR33050">
    <property type="entry name" value="REVERSE TRANSCRIPTASE DOMAIN-CONTAINING PROTEIN"/>
    <property type="match status" value="1"/>
</dbReference>
<comment type="caution">
    <text evidence="1">The sequence shown here is derived from an EMBL/GenBank/DDBJ whole genome shotgun (WGS) entry which is preliminary data.</text>
</comment>
<sequence length="462" mass="52443">MPIYAVPKDNGTTYRMVTNHSAGPFSLNSMIDKAHVSPSPLDNMTHVGDRLIRFREAKPDSHLTMWKADVAEAYRLLPVHPHWQLKQVVTLNGVRHVNRHNTFGGRASGAIWIAFMALVTWIAQNVRLVENLIGAYVDDSFGFDEIDDVAFYCPYSKFLPRSQALLLELWDELGIPHKERKQVFGSPLTIIGFDVDPNNMSITLPDAAKKELLNEIETWIMKPKKGSNNKGKFKIARWQSFTGWFNWALNVYPWLRPTLNRIYPKMSGKENPSMKVWINNAIRHDLTWALNHLRNLPGTHIMSNTSWDLSKADVTIYVDACLEGMGFWYANQSVGYYSPVPTSTPSCHIFYFEALCALSALIHATSHNPSASRIVIFSDSTNTVDMFSSLRVDQTFNHLLLMASDIVLKNDVDLRVLHIAGKDNVIADAISRLQISSVLNLIPDFYLQYFQPPRFLLGVVHN</sequence>
<name>A0A9W8MHV2_9AGAR</name>
<evidence type="ECO:0000313" key="1">
    <source>
        <dbReference type="EMBL" id="KAJ2929094.1"/>
    </source>
</evidence>
<organism evidence="1 2">
    <name type="scientific">Candolleomyces eurysporus</name>
    <dbReference type="NCBI Taxonomy" id="2828524"/>
    <lineage>
        <taxon>Eukaryota</taxon>
        <taxon>Fungi</taxon>
        <taxon>Dikarya</taxon>
        <taxon>Basidiomycota</taxon>
        <taxon>Agaricomycotina</taxon>
        <taxon>Agaricomycetes</taxon>
        <taxon>Agaricomycetidae</taxon>
        <taxon>Agaricales</taxon>
        <taxon>Agaricineae</taxon>
        <taxon>Psathyrellaceae</taxon>
        <taxon>Candolleomyces</taxon>
    </lineage>
</organism>
<dbReference type="InterPro" id="IPR052055">
    <property type="entry name" value="Hepadnavirus_pol/RT"/>
</dbReference>
<feature type="non-terminal residue" evidence="1">
    <location>
        <position position="462"/>
    </location>
</feature>
<dbReference type="PANTHER" id="PTHR33050:SF7">
    <property type="entry name" value="RIBONUCLEASE H"/>
    <property type="match status" value="1"/>
</dbReference>
<dbReference type="InterPro" id="IPR043502">
    <property type="entry name" value="DNA/RNA_pol_sf"/>
</dbReference>
<proteinExistence type="predicted"/>
<reference evidence="1" key="1">
    <citation type="submission" date="2022-06" db="EMBL/GenBank/DDBJ databases">
        <title>Genome Sequence of Candolleomyces eurysporus.</title>
        <authorList>
            <person name="Buettner E."/>
        </authorList>
    </citation>
    <scope>NUCLEOTIDE SEQUENCE</scope>
    <source>
        <strain evidence="1">VTCC 930004</strain>
    </source>
</reference>
<accession>A0A9W8MHV2</accession>
<dbReference type="Proteomes" id="UP001140091">
    <property type="component" value="Unassembled WGS sequence"/>
</dbReference>